<protein>
    <submittedName>
        <fullName evidence="3">Uncharacterized protein</fullName>
    </submittedName>
</protein>
<dbReference type="Proteomes" id="UP000308730">
    <property type="component" value="Unassembled WGS sequence"/>
</dbReference>
<feature type="region of interest" description="Disordered" evidence="2">
    <location>
        <begin position="416"/>
        <end position="459"/>
    </location>
</feature>
<dbReference type="EMBL" id="SGPM01000034">
    <property type="protein sequence ID" value="THH31890.1"/>
    <property type="molecule type" value="Genomic_DNA"/>
</dbReference>
<feature type="region of interest" description="Disordered" evidence="2">
    <location>
        <begin position="329"/>
        <end position="399"/>
    </location>
</feature>
<accession>A0A4S4N7L3</accession>
<keyword evidence="4" id="KW-1185">Reference proteome</keyword>
<keyword evidence="1" id="KW-0175">Coiled coil</keyword>
<organism evidence="3 4">
    <name type="scientific">Antrodiella citrinella</name>
    <dbReference type="NCBI Taxonomy" id="2447956"/>
    <lineage>
        <taxon>Eukaryota</taxon>
        <taxon>Fungi</taxon>
        <taxon>Dikarya</taxon>
        <taxon>Basidiomycota</taxon>
        <taxon>Agaricomycotina</taxon>
        <taxon>Agaricomycetes</taxon>
        <taxon>Polyporales</taxon>
        <taxon>Steccherinaceae</taxon>
        <taxon>Antrodiella</taxon>
    </lineage>
</organism>
<feature type="region of interest" description="Disordered" evidence="2">
    <location>
        <begin position="825"/>
        <end position="865"/>
    </location>
</feature>
<feature type="region of interest" description="Disordered" evidence="2">
    <location>
        <begin position="673"/>
        <end position="695"/>
    </location>
</feature>
<feature type="compositionally biased region" description="Basic and acidic residues" evidence="2">
    <location>
        <begin position="348"/>
        <end position="377"/>
    </location>
</feature>
<proteinExistence type="predicted"/>
<feature type="compositionally biased region" description="Low complexity" evidence="2">
    <location>
        <begin position="607"/>
        <end position="622"/>
    </location>
</feature>
<feature type="compositionally biased region" description="Polar residues" evidence="2">
    <location>
        <begin position="593"/>
        <end position="603"/>
    </location>
</feature>
<evidence type="ECO:0000313" key="3">
    <source>
        <dbReference type="EMBL" id="THH31890.1"/>
    </source>
</evidence>
<feature type="region of interest" description="Disordered" evidence="2">
    <location>
        <begin position="588"/>
        <end position="646"/>
    </location>
</feature>
<feature type="compositionally biased region" description="Polar residues" evidence="2">
    <location>
        <begin position="831"/>
        <end position="841"/>
    </location>
</feature>
<feature type="coiled-coil region" evidence="1">
    <location>
        <begin position="158"/>
        <end position="294"/>
    </location>
</feature>
<gene>
    <name evidence="3" type="ORF">EUX98_g2274</name>
</gene>
<reference evidence="3 4" key="1">
    <citation type="submission" date="2019-02" db="EMBL/GenBank/DDBJ databases">
        <title>Genome sequencing of the rare red list fungi Antrodiella citrinella (Flaviporus citrinellus).</title>
        <authorList>
            <person name="Buettner E."/>
            <person name="Kellner H."/>
        </authorList>
    </citation>
    <scope>NUCLEOTIDE SEQUENCE [LARGE SCALE GENOMIC DNA]</scope>
    <source>
        <strain evidence="3 4">DSM 108506</strain>
    </source>
</reference>
<name>A0A4S4N7L3_9APHY</name>
<evidence type="ECO:0000256" key="1">
    <source>
        <dbReference type="SAM" id="Coils"/>
    </source>
</evidence>
<evidence type="ECO:0000256" key="2">
    <source>
        <dbReference type="SAM" id="MobiDB-lite"/>
    </source>
</evidence>
<evidence type="ECO:0000313" key="4">
    <source>
        <dbReference type="Proteomes" id="UP000308730"/>
    </source>
</evidence>
<feature type="coiled-coil region" evidence="1">
    <location>
        <begin position="99"/>
        <end position="126"/>
    </location>
</feature>
<dbReference type="OrthoDB" id="4088568at2759"/>
<sequence length="865" mass="95090">MSVDSRSSTPDSQRSLRDATATIDDLTRALADFSRVRSPEPIEIATCCCGKEDCETSKAWAAFKTKLESRLVLSAEVGQALLERHEAYVRRHEHPDHSERDLDERIEQLVRQNATLEKRLHQALMQSELVETSHQSSLVELKNAREGLTRLTAQHARSIGLEQRLATVMQEKEDFQQERDSATQRARMVEARISSLKEKCFGRLREDLEMQRSHRLELSEEILTDARQRLQQLQQLEPGHTSVADDPEVTKVLESLVANNEALKRDNAELQNILTETREDLRILQEEIDERRANDEPTFYAKHHRHTSSAASSAYHDLSPTSTTFRFSASGSSLQRNGSGGVKLAPTLDRRSVSVERPRRVFEPLTPETDRRSDTKRTSFTPFSLQVGEDYDDDEPTSPSAIRPLFLLRRNRAVQTDGSGDPASDMLNLLGPSPVPRGFGESVSVSSPHEGQSDSSSIADGQSSVLGILLERISVLTARLVQADALTLTNRLKRQHLHGADVGHISRNTVSGVLQELNTLRTLFRGFLEDEKVTTACTRKDLRGLFKLFKDLLSEVGQLRVAMNDVILDPTIAGRISDMAMHPSKTAAISPLQGDTNTTSSTPAWMGPLSKLLGLPGSGISPEDSASRALSPPVRSNSRGRIRPPPRIVPKREAALAATSTTVNVEFTGAVPSNVSTPSTVPSQSQSPVPSSAIASSSRGLMDIFAGAPRPTTDSNDPWIVVPKPQRLAVNRPSALATSHSTGSATFGRNTLRHFSSIAKFDGETTVTTSTIIGKGTPSRKRLSRVVDAMIDRDVPASPPRRRDKVDEDDEARDVVHDTLLERTLRPRGLSDSSIHTTFTNHGGADPDENGEHGGGRIGEYKAFV</sequence>
<dbReference type="AlphaFoldDB" id="A0A4S4N7L3"/>
<comment type="caution">
    <text evidence="3">The sequence shown here is derived from an EMBL/GenBank/DDBJ whole genome shotgun (WGS) entry which is preliminary data.</text>
</comment>